<accession>A0ACC1JFS0</accession>
<protein>
    <submittedName>
        <fullName evidence="1">Antiviral helicase ski2</fullName>
    </submittedName>
</protein>
<evidence type="ECO:0000313" key="2">
    <source>
        <dbReference type="Proteomes" id="UP001150603"/>
    </source>
</evidence>
<evidence type="ECO:0000313" key="1">
    <source>
        <dbReference type="EMBL" id="KAJ1949988.1"/>
    </source>
</evidence>
<keyword evidence="1" id="KW-0547">Nucleotide-binding</keyword>
<gene>
    <name evidence="1" type="primary">SKI2_3</name>
    <name evidence="1" type="ORF">FBU59_000893</name>
</gene>
<keyword evidence="1" id="KW-0378">Hydrolase</keyword>
<name>A0ACC1JFS0_9FUNG</name>
<comment type="caution">
    <text evidence="1">The sequence shown here is derived from an EMBL/GenBank/DDBJ whole genome shotgun (WGS) entry which is preliminary data.</text>
</comment>
<keyword evidence="1" id="KW-0347">Helicase</keyword>
<dbReference type="EMBL" id="JANBPW010000312">
    <property type="protein sequence ID" value="KAJ1949988.1"/>
    <property type="molecule type" value="Genomic_DNA"/>
</dbReference>
<organism evidence="1 2">
    <name type="scientific">Linderina macrospora</name>
    <dbReference type="NCBI Taxonomy" id="4868"/>
    <lineage>
        <taxon>Eukaryota</taxon>
        <taxon>Fungi</taxon>
        <taxon>Fungi incertae sedis</taxon>
        <taxon>Zoopagomycota</taxon>
        <taxon>Kickxellomycotina</taxon>
        <taxon>Kickxellomycetes</taxon>
        <taxon>Kickxellales</taxon>
        <taxon>Kickxellaceae</taxon>
        <taxon>Linderina</taxon>
    </lineage>
</organism>
<keyword evidence="1" id="KW-0067">ATP-binding</keyword>
<keyword evidence="2" id="KW-1185">Reference proteome</keyword>
<proteinExistence type="predicted"/>
<sequence>MGFNIMTHCIVFLSLRKHDCRSLRELLLSKCMQMTGRAGRYGLNNTSVVIINATNEAPDTPTLHTMQLDSAAKLESQFRFTYNMILNLLRTKQLCMKAAIKRSFGENTLRGQVPKFEHQVVDIKKRLIEILELSCLICEEDISGCYHTAMAMQKLASRLHSTVAYNLSGTGTTGYIAQAFCTWPSGGHLRVPKARTGHCIHAASI</sequence>
<dbReference type="Proteomes" id="UP001150603">
    <property type="component" value="Unassembled WGS sequence"/>
</dbReference>
<reference evidence="1" key="1">
    <citation type="submission" date="2022-07" db="EMBL/GenBank/DDBJ databases">
        <title>Phylogenomic reconstructions and comparative analyses of Kickxellomycotina fungi.</title>
        <authorList>
            <person name="Reynolds N.K."/>
            <person name="Stajich J.E."/>
            <person name="Barry K."/>
            <person name="Grigoriev I.V."/>
            <person name="Crous P."/>
            <person name="Smith M.E."/>
        </authorList>
    </citation>
    <scope>NUCLEOTIDE SEQUENCE</scope>
    <source>
        <strain evidence="1">NRRL 5244</strain>
    </source>
</reference>